<dbReference type="SMART" id="SM00388">
    <property type="entry name" value="HisKA"/>
    <property type="match status" value="1"/>
</dbReference>
<evidence type="ECO:0000313" key="26">
    <source>
        <dbReference type="EMBL" id="AFY82214.1"/>
    </source>
</evidence>
<dbReference type="CDD" id="cd00130">
    <property type="entry name" value="PAS"/>
    <property type="match status" value="4"/>
</dbReference>
<evidence type="ECO:0000256" key="5">
    <source>
        <dbReference type="ARBA" id="ARBA00022475"/>
    </source>
</evidence>
<dbReference type="FunFam" id="3.30.565.10:FF:000010">
    <property type="entry name" value="Sensor histidine kinase RcsC"/>
    <property type="match status" value="1"/>
</dbReference>
<dbReference type="SMART" id="SM00065">
    <property type="entry name" value="GAF"/>
    <property type="match status" value="1"/>
</dbReference>
<name>K9TJL6_9CYAN</name>
<feature type="domain" description="Response regulatory" evidence="22">
    <location>
        <begin position="1551"/>
        <end position="1668"/>
    </location>
</feature>
<dbReference type="SUPFAM" id="SSF47226">
    <property type="entry name" value="Histidine-containing phosphotransfer domain, HPT domain"/>
    <property type="match status" value="1"/>
</dbReference>
<dbReference type="GO" id="GO:0006355">
    <property type="term" value="P:regulation of DNA-templated transcription"/>
    <property type="evidence" value="ECO:0007669"/>
    <property type="project" value="InterPro"/>
</dbReference>
<evidence type="ECO:0000256" key="18">
    <source>
        <dbReference type="PROSITE-ProRule" id="PRU00110"/>
    </source>
</evidence>
<dbReference type="SUPFAM" id="SSF47384">
    <property type="entry name" value="Homodimeric domain of signal transducing histidine kinase"/>
    <property type="match status" value="1"/>
</dbReference>
<dbReference type="PANTHER" id="PTHR45339:SF1">
    <property type="entry name" value="HYBRID SIGNAL TRANSDUCTION HISTIDINE KINASE J"/>
    <property type="match status" value="1"/>
</dbReference>
<keyword evidence="10" id="KW-0418">Kinase</keyword>
<dbReference type="PRINTS" id="PR00344">
    <property type="entry name" value="BCTRLSENSOR"/>
</dbReference>
<dbReference type="STRING" id="56110.Oscil6304_2597"/>
<dbReference type="OrthoDB" id="5389090at2"/>
<dbReference type="InParanoid" id="K9TJL6"/>
<dbReference type="PROSITE" id="PS50109">
    <property type="entry name" value="HIS_KIN"/>
    <property type="match status" value="1"/>
</dbReference>
<evidence type="ECO:0000256" key="14">
    <source>
        <dbReference type="ARBA" id="ARBA00023136"/>
    </source>
</evidence>
<keyword evidence="11" id="KW-0067">ATP-binding</keyword>
<evidence type="ECO:0000256" key="11">
    <source>
        <dbReference type="ARBA" id="ARBA00022840"/>
    </source>
</evidence>
<dbReference type="PROSITE" id="PS50112">
    <property type="entry name" value="PAS"/>
    <property type="match status" value="5"/>
</dbReference>
<feature type="domain" description="PAS" evidence="23">
    <location>
        <begin position="769"/>
        <end position="841"/>
    </location>
</feature>
<dbReference type="SMART" id="SM00448">
    <property type="entry name" value="REC"/>
    <property type="match status" value="2"/>
</dbReference>
<sequence>MANGMNPLLEKLLAPRRLEYLIVNQDGIILDKSPQAHRFAESPEQVEEGRDARGGYPELIGIEQVLLDILAGRCNSFELQGINRCSDREGTLYLDLWIVATSQENHPPDRLFVFFGDATERMVLRQTLVQRENDAYLLLNKLNCAKSALDKIFQTALDPIIVCTADGLIKKTNKATWELLNYSELELIGKPLKDIIPNIHRLEAITSGLSYGTAEEAYYLRKTEVEVTCRSKKGEEIAVGFSRGVIHNEDEEIEEVVYVGRDLTERKRTSAAIAKMNAALAQRVEERTRTLQETIGQLESEIGDRQRAEAALQKEREFLNALLNNLQDSIVACDADGTLSLLNRASQEVYGLPEHPLCVHDWGEHFQFYHPDESIPMPIEQTPLYRAWQGERVCEQTLEILPKQGKKRILVANGQALVNAQGENLGAVVAMQDITARKQAEKALQNIISGTAAVTGEEFFPVLVQHLATALGAPYVLLSQLEGPEKKTLKTLAFWCGDRLADNFEYELGDTPCGVVIEESRLCHYPDRLQELFPNAPALANLNNAVSYLGIPLFDPQNRPIGNLCILHDQPLEVEPEAHAILSVFASRAAAELQRKWAEDALKSANDELERRVQERTRELSETLNSLQAEIAERQKTEAALRRSEERWQLAIKGTSDGIWDWDLKCDRVFLSARGQEMLGYESQDQFHPFAEWESRIHPDDLETCRQAMQAHLSNTGSSYSQEHRARSQDGEYKWILTRGQAQWDEAGNPIRMTGSHTDITDRKQADEERRKFVALVENSKDFIGMATLEGKVFYVNEAGRLRVGLDSLEQVYQTEMSHYFTPETWRQYQEVAIPTVMETGYWQGETKLRHFKTGQCFEMETSLFLVKHPERGEPICFATIQRDISDRKRTEAALIASENKYRSVIENLSEVIFQRDQRGSLTFLNPAWTDITGFTVAESLGQPFLGFVHPDDRSNFLKAFESLLNSQQDSVRHETRFLTKEGSYRWVEVQKRLNINDLNDCIGTAGSLNDITDRKRIEQVREQERQQLRQIITNAPVAMAMFDTQMRYLAYSNCWLKDYDLEGQSLLGQSYYQRLPETENIKAIHQAALQGEVLSRPEEYFELGNGTHLYLRWAVQPWYRSEHQIGGVIIVTQVINELVQAREQALQASRMKSQFLANMSHEIRTPMNGVIGMTDLLLKTPLSSQQQDFVKILKTSGQNLLILINDILDFSKLEAGEMRLDRTEFYLNSCIEETIDLLATQAQSKRLELLFLVDSEIPPRLIGDPTRLRQVLMNLTGNALKFTEEGEVVVQASLQIQTPTTTTLYFEVRDTGIGINAQDQHKLFQSFSQVDASTTRKYGGTGLGLAICKQLVTLMGGELGVESSVGVGSRFWFTATFETVPGGVKVLPELPQSPRNLRLLVIDHNATSREMICAYLESWHLQGEAVANSSEAMAILQNADAEGNPYSLVLIDLQNAQSEGETLAKTLIYDASFSSLKWIVMVSIHQHELVKRLLKKGAAGYLLKPIKASRLLEGLTQAFQSQTSGVSPSLFLREDSGRSSPVLEPVKNLKILLVEDTPINQKVILNQLKVLGYAADCVENGQQALDCLAEQSYDIVLMDCLMPVLDGYKTTKVVRDREGSSRHTPIIAMTANAMKGDREKCLEAGMDDYLSKPVDLDQLAAILHHWGETISGVPEVNPPPPPPPISTPESATSIGLDEVPIDLDRLHEISRGDQEFEIELLETFMEDAVVYLEDIKTSIKTQDWVELSRRAHQLKGGSATVAVLSMPNIARQIEFQANQQCREGLEELVAELERILTRMKRFIQTLTEPG</sequence>
<feature type="domain" description="PAC" evidence="24">
    <location>
        <begin position="394"/>
        <end position="446"/>
    </location>
</feature>
<feature type="coiled-coil region" evidence="20">
    <location>
        <begin position="281"/>
        <end position="329"/>
    </location>
</feature>
<keyword evidence="5" id="KW-1003">Cell membrane</keyword>
<dbReference type="InterPro" id="IPR003018">
    <property type="entry name" value="GAF"/>
</dbReference>
<evidence type="ECO:0000256" key="1">
    <source>
        <dbReference type="ARBA" id="ARBA00000085"/>
    </source>
</evidence>
<dbReference type="Pfam" id="PF00072">
    <property type="entry name" value="Response_reg"/>
    <property type="match status" value="2"/>
</dbReference>
<evidence type="ECO:0000256" key="13">
    <source>
        <dbReference type="ARBA" id="ARBA00023012"/>
    </source>
</evidence>
<dbReference type="InterPro" id="IPR000700">
    <property type="entry name" value="PAS-assoc_C"/>
</dbReference>
<dbReference type="Gene3D" id="3.40.50.2300">
    <property type="match status" value="2"/>
</dbReference>
<comment type="subunit">
    <text evidence="15">At low DSF concentrations, interacts with RpfF.</text>
</comment>
<dbReference type="EC" id="2.7.13.3" evidence="4"/>
<dbReference type="Gene3D" id="1.10.287.130">
    <property type="match status" value="1"/>
</dbReference>
<keyword evidence="8" id="KW-0812">Transmembrane</keyword>
<feature type="domain" description="PAS" evidence="23">
    <location>
        <begin position="644"/>
        <end position="716"/>
    </location>
</feature>
<accession>K9TJL6</accession>
<keyword evidence="27" id="KW-1185">Reference proteome</keyword>
<feature type="modified residue" description="4-aspartylphosphate" evidence="19">
    <location>
        <position position="1600"/>
    </location>
</feature>
<feature type="domain" description="PAC" evidence="24">
    <location>
        <begin position="972"/>
        <end position="1024"/>
    </location>
</feature>
<evidence type="ECO:0000259" key="22">
    <source>
        <dbReference type="PROSITE" id="PS50110"/>
    </source>
</evidence>
<dbReference type="InterPro" id="IPR029016">
    <property type="entry name" value="GAF-like_dom_sf"/>
</dbReference>
<dbReference type="InterPro" id="IPR005467">
    <property type="entry name" value="His_kinase_dom"/>
</dbReference>
<dbReference type="GO" id="GO:0005524">
    <property type="term" value="F:ATP binding"/>
    <property type="evidence" value="ECO:0007669"/>
    <property type="project" value="UniProtKB-KW"/>
</dbReference>
<dbReference type="SUPFAM" id="SSF55874">
    <property type="entry name" value="ATPase domain of HSP90 chaperone/DNA topoisomerase II/histidine kinase"/>
    <property type="match status" value="1"/>
</dbReference>
<dbReference type="InterPro" id="IPR008207">
    <property type="entry name" value="Sig_transdc_His_kin_Hpt_dom"/>
</dbReference>
<dbReference type="eggNOG" id="COG5002">
    <property type="taxonomic scope" value="Bacteria"/>
</dbReference>
<feature type="domain" description="Response regulatory" evidence="22">
    <location>
        <begin position="1399"/>
        <end position="1520"/>
    </location>
</feature>
<evidence type="ECO:0000256" key="3">
    <source>
        <dbReference type="ARBA" id="ARBA00006402"/>
    </source>
</evidence>
<dbReference type="InterPro" id="IPR013655">
    <property type="entry name" value="PAS_fold_3"/>
</dbReference>
<evidence type="ECO:0000256" key="15">
    <source>
        <dbReference type="ARBA" id="ARBA00064003"/>
    </source>
</evidence>
<organism evidence="26 27">
    <name type="scientific">Oscillatoria acuminata PCC 6304</name>
    <dbReference type="NCBI Taxonomy" id="56110"/>
    <lineage>
        <taxon>Bacteria</taxon>
        <taxon>Bacillati</taxon>
        <taxon>Cyanobacteriota</taxon>
        <taxon>Cyanophyceae</taxon>
        <taxon>Oscillatoriophycideae</taxon>
        <taxon>Oscillatoriales</taxon>
        <taxon>Oscillatoriaceae</taxon>
        <taxon>Oscillatoria</taxon>
    </lineage>
</organism>
<gene>
    <name evidence="26" type="ORF">Oscil6304_2597</name>
</gene>
<evidence type="ECO:0000259" key="25">
    <source>
        <dbReference type="PROSITE" id="PS50894"/>
    </source>
</evidence>
<dbReference type="InterPro" id="IPR036097">
    <property type="entry name" value="HisK_dim/P_sf"/>
</dbReference>
<dbReference type="InterPro" id="IPR001610">
    <property type="entry name" value="PAC"/>
</dbReference>
<feature type="domain" description="HPt" evidence="25">
    <location>
        <begin position="1714"/>
        <end position="1811"/>
    </location>
</feature>
<dbReference type="Gene3D" id="3.30.450.40">
    <property type="match status" value="1"/>
</dbReference>
<dbReference type="CDD" id="cd00082">
    <property type="entry name" value="HisKA"/>
    <property type="match status" value="1"/>
</dbReference>
<evidence type="ECO:0000256" key="8">
    <source>
        <dbReference type="ARBA" id="ARBA00022692"/>
    </source>
</evidence>
<dbReference type="EMBL" id="CP003607">
    <property type="protein sequence ID" value="AFY82214.1"/>
    <property type="molecule type" value="Genomic_DNA"/>
</dbReference>
<evidence type="ECO:0000256" key="20">
    <source>
        <dbReference type="SAM" id="Coils"/>
    </source>
</evidence>
<dbReference type="Pfam" id="PF02518">
    <property type="entry name" value="HATPase_c"/>
    <property type="match status" value="1"/>
</dbReference>
<feature type="domain" description="PAS" evidence="23">
    <location>
        <begin position="898"/>
        <end position="968"/>
    </location>
</feature>
<dbReference type="Gene3D" id="3.30.565.10">
    <property type="entry name" value="Histidine kinase-like ATPase, C-terminal domain"/>
    <property type="match status" value="1"/>
</dbReference>
<evidence type="ECO:0000256" key="16">
    <source>
        <dbReference type="ARBA" id="ARBA00068150"/>
    </source>
</evidence>
<dbReference type="InterPro" id="IPR036890">
    <property type="entry name" value="HATPase_C_sf"/>
</dbReference>
<dbReference type="Pfam" id="PF00989">
    <property type="entry name" value="PAS"/>
    <property type="match status" value="1"/>
</dbReference>
<dbReference type="SUPFAM" id="SSF55781">
    <property type="entry name" value="GAF domain-like"/>
    <property type="match status" value="1"/>
</dbReference>
<evidence type="ECO:0000256" key="19">
    <source>
        <dbReference type="PROSITE-ProRule" id="PRU00169"/>
    </source>
</evidence>
<dbReference type="InterPro" id="IPR013656">
    <property type="entry name" value="PAS_4"/>
</dbReference>
<dbReference type="InterPro" id="IPR013767">
    <property type="entry name" value="PAS_fold"/>
</dbReference>
<dbReference type="HOGENOM" id="CLU_237827_0_0_3"/>
<dbReference type="CDD" id="cd00088">
    <property type="entry name" value="HPT"/>
    <property type="match status" value="1"/>
</dbReference>
<feature type="modified residue" description="Phosphohistidine" evidence="18">
    <location>
        <position position="1753"/>
    </location>
</feature>
<evidence type="ECO:0000259" key="23">
    <source>
        <dbReference type="PROSITE" id="PS50112"/>
    </source>
</evidence>
<reference evidence="26 27" key="1">
    <citation type="submission" date="2012-06" db="EMBL/GenBank/DDBJ databases">
        <title>Finished chromosome of genome of Oscillatoria acuminata PCC 6304.</title>
        <authorList>
            <consortium name="US DOE Joint Genome Institute"/>
            <person name="Gugger M."/>
            <person name="Coursin T."/>
            <person name="Rippka R."/>
            <person name="Tandeau De Marsac N."/>
            <person name="Huntemann M."/>
            <person name="Wei C.-L."/>
            <person name="Han J."/>
            <person name="Detter J.C."/>
            <person name="Han C."/>
            <person name="Tapia R."/>
            <person name="Davenport K."/>
            <person name="Daligault H."/>
            <person name="Erkkila T."/>
            <person name="Gu W."/>
            <person name="Munk A.C.C."/>
            <person name="Teshima H."/>
            <person name="Xu Y."/>
            <person name="Chain P."/>
            <person name="Chen A."/>
            <person name="Krypides N."/>
            <person name="Mavromatis K."/>
            <person name="Markowitz V."/>
            <person name="Szeto E."/>
            <person name="Ivanova N."/>
            <person name="Mikhailova N."/>
            <person name="Ovchinnikova G."/>
            <person name="Pagani I."/>
            <person name="Pati A."/>
            <person name="Goodwin L."/>
            <person name="Peters L."/>
            <person name="Pitluck S."/>
            <person name="Woyke T."/>
            <person name="Kerfeld C."/>
        </authorList>
    </citation>
    <scope>NUCLEOTIDE SEQUENCE [LARGE SCALE GENOMIC DNA]</scope>
    <source>
        <strain evidence="26 27">PCC 6304</strain>
    </source>
</reference>
<dbReference type="RefSeq" id="WP_015148855.1">
    <property type="nucleotide sequence ID" value="NC_019693.1"/>
</dbReference>
<evidence type="ECO:0000256" key="17">
    <source>
        <dbReference type="ARBA" id="ARBA00074306"/>
    </source>
</evidence>
<dbReference type="SMART" id="SM00086">
    <property type="entry name" value="PAC"/>
    <property type="match status" value="5"/>
</dbReference>
<protein>
    <recommendedName>
        <fullName evidence="17">Circadian input-output histidine kinase CikA</fullName>
        <ecNumber evidence="4">2.7.13.3</ecNumber>
    </recommendedName>
    <alternativeName>
        <fullName evidence="16">Sensory/regulatory protein RpfC</fullName>
    </alternativeName>
</protein>
<keyword evidence="9" id="KW-0547">Nucleotide-binding</keyword>
<keyword evidence="20" id="KW-0175">Coiled coil</keyword>
<dbReference type="InterPro" id="IPR004358">
    <property type="entry name" value="Sig_transdc_His_kin-like_C"/>
</dbReference>
<evidence type="ECO:0000256" key="10">
    <source>
        <dbReference type="ARBA" id="ARBA00022777"/>
    </source>
</evidence>
<dbReference type="CDD" id="cd16922">
    <property type="entry name" value="HATPase_EvgS-ArcB-TorS-like"/>
    <property type="match status" value="1"/>
</dbReference>
<keyword evidence="13" id="KW-0902">Two-component regulatory system</keyword>
<dbReference type="eggNOG" id="COG0642">
    <property type="taxonomic scope" value="Bacteria"/>
</dbReference>
<dbReference type="Pfam" id="PF08448">
    <property type="entry name" value="PAS_4"/>
    <property type="match status" value="2"/>
</dbReference>
<dbReference type="FunFam" id="1.10.287.130:FF:000002">
    <property type="entry name" value="Two-component osmosensing histidine kinase"/>
    <property type="match status" value="1"/>
</dbReference>
<dbReference type="Pfam" id="PF08447">
    <property type="entry name" value="PAS_3"/>
    <property type="match status" value="1"/>
</dbReference>
<dbReference type="PROSITE" id="PS50894">
    <property type="entry name" value="HPT"/>
    <property type="match status" value="1"/>
</dbReference>
<dbReference type="InterPro" id="IPR035965">
    <property type="entry name" value="PAS-like_dom_sf"/>
</dbReference>
<feature type="domain" description="PAS" evidence="23">
    <location>
        <begin position="315"/>
        <end position="373"/>
    </location>
</feature>
<evidence type="ECO:0000256" key="6">
    <source>
        <dbReference type="ARBA" id="ARBA00022553"/>
    </source>
</evidence>
<feature type="modified residue" description="4-aspartylphosphate" evidence="19">
    <location>
        <position position="1453"/>
    </location>
</feature>
<evidence type="ECO:0000313" key="27">
    <source>
        <dbReference type="Proteomes" id="UP000010367"/>
    </source>
</evidence>
<dbReference type="InterPro" id="IPR001789">
    <property type="entry name" value="Sig_transdc_resp-reg_receiver"/>
</dbReference>
<feature type="domain" description="PAC" evidence="24">
    <location>
        <begin position="720"/>
        <end position="772"/>
    </location>
</feature>
<keyword evidence="14" id="KW-0472">Membrane</keyword>
<dbReference type="SMART" id="SM00387">
    <property type="entry name" value="HATPase_c"/>
    <property type="match status" value="1"/>
</dbReference>
<dbReference type="InterPro" id="IPR036641">
    <property type="entry name" value="HPT_dom_sf"/>
</dbReference>
<dbReference type="Pfam" id="PF00512">
    <property type="entry name" value="HisKA"/>
    <property type="match status" value="1"/>
</dbReference>
<dbReference type="KEGG" id="oac:Oscil6304_2597"/>
<evidence type="ECO:0000256" key="12">
    <source>
        <dbReference type="ARBA" id="ARBA00022989"/>
    </source>
</evidence>
<comment type="subcellular location">
    <subcellularLocation>
        <location evidence="2">Cell membrane</location>
        <topology evidence="2">Multi-pass membrane protein</topology>
    </subcellularLocation>
</comment>
<dbReference type="NCBIfam" id="TIGR00229">
    <property type="entry name" value="sensory_box"/>
    <property type="match status" value="5"/>
</dbReference>
<feature type="domain" description="PAC" evidence="24">
    <location>
        <begin position="221"/>
        <end position="275"/>
    </location>
</feature>
<dbReference type="GO" id="GO:0000155">
    <property type="term" value="F:phosphorelay sensor kinase activity"/>
    <property type="evidence" value="ECO:0007669"/>
    <property type="project" value="InterPro"/>
</dbReference>
<evidence type="ECO:0000259" key="21">
    <source>
        <dbReference type="PROSITE" id="PS50109"/>
    </source>
</evidence>
<comment type="catalytic activity">
    <reaction evidence="1">
        <text>ATP + protein L-histidine = ADP + protein N-phospho-L-histidine.</text>
        <dbReference type="EC" id="2.7.13.3"/>
    </reaction>
</comment>
<dbReference type="SUPFAM" id="SSF55785">
    <property type="entry name" value="PYP-like sensor domain (PAS domain)"/>
    <property type="match status" value="6"/>
</dbReference>
<dbReference type="InterPro" id="IPR000014">
    <property type="entry name" value="PAS"/>
</dbReference>
<comment type="similarity">
    <text evidence="3">In the N-terminal section; belongs to the phytochrome family.</text>
</comment>
<dbReference type="PANTHER" id="PTHR45339">
    <property type="entry name" value="HYBRID SIGNAL TRANSDUCTION HISTIDINE KINASE J"/>
    <property type="match status" value="1"/>
</dbReference>
<dbReference type="SUPFAM" id="SSF52172">
    <property type="entry name" value="CheY-like"/>
    <property type="match status" value="2"/>
</dbReference>
<dbReference type="eggNOG" id="COG2205">
    <property type="taxonomic scope" value="Bacteria"/>
</dbReference>
<evidence type="ECO:0000256" key="2">
    <source>
        <dbReference type="ARBA" id="ARBA00004651"/>
    </source>
</evidence>
<feature type="domain" description="Histidine kinase" evidence="21">
    <location>
        <begin position="1159"/>
        <end position="1380"/>
    </location>
</feature>
<dbReference type="InterPro" id="IPR003661">
    <property type="entry name" value="HisK_dim/P_dom"/>
</dbReference>
<keyword evidence="12" id="KW-1133">Transmembrane helix</keyword>
<dbReference type="GO" id="GO:0005886">
    <property type="term" value="C:plasma membrane"/>
    <property type="evidence" value="ECO:0007669"/>
    <property type="project" value="UniProtKB-SubCell"/>
</dbReference>
<feature type="coiled-coil region" evidence="20">
    <location>
        <begin position="588"/>
        <end position="647"/>
    </location>
</feature>
<dbReference type="InterPro" id="IPR011006">
    <property type="entry name" value="CheY-like_superfamily"/>
</dbReference>
<dbReference type="PROSITE" id="PS50110">
    <property type="entry name" value="RESPONSE_REGULATORY"/>
    <property type="match status" value="2"/>
</dbReference>
<dbReference type="SMART" id="SM00073">
    <property type="entry name" value="HPT"/>
    <property type="match status" value="1"/>
</dbReference>
<feature type="domain" description="PAS" evidence="23">
    <location>
        <begin position="145"/>
        <end position="200"/>
    </location>
</feature>
<dbReference type="CDD" id="cd17546">
    <property type="entry name" value="REC_hyHK_CKI1_RcsC-like"/>
    <property type="match status" value="1"/>
</dbReference>
<dbReference type="Gene3D" id="1.20.120.160">
    <property type="entry name" value="HPT domain"/>
    <property type="match status" value="1"/>
</dbReference>
<evidence type="ECO:0000256" key="9">
    <source>
        <dbReference type="ARBA" id="ARBA00022741"/>
    </source>
</evidence>
<dbReference type="InterPro" id="IPR003594">
    <property type="entry name" value="HATPase_dom"/>
</dbReference>
<dbReference type="Gene3D" id="3.30.450.20">
    <property type="entry name" value="PAS domain"/>
    <property type="match status" value="6"/>
</dbReference>
<evidence type="ECO:0000256" key="4">
    <source>
        <dbReference type="ARBA" id="ARBA00012438"/>
    </source>
</evidence>
<keyword evidence="6 19" id="KW-0597">Phosphoprotein</keyword>
<evidence type="ECO:0000259" key="24">
    <source>
        <dbReference type="PROSITE" id="PS50113"/>
    </source>
</evidence>
<evidence type="ECO:0000256" key="7">
    <source>
        <dbReference type="ARBA" id="ARBA00022679"/>
    </source>
</evidence>
<dbReference type="SMART" id="SM00091">
    <property type="entry name" value="PAS"/>
    <property type="match status" value="6"/>
</dbReference>
<dbReference type="Pfam" id="PF01627">
    <property type="entry name" value="Hpt"/>
    <property type="match status" value="1"/>
</dbReference>
<proteinExistence type="inferred from homology"/>
<dbReference type="Pfam" id="PF01590">
    <property type="entry name" value="GAF"/>
    <property type="match status" value="1"/>
</dbReference>
<dbReference type="Proteomes" id="UP000010367">
    <property type="component" value="Chromosome"/>
</dbReference>
<dbReference type="Pfam" id="PF13426">
    <property type="entry name" value="PAS_9"/>
    <property type="match status" value="1"/>
</dbReference>
<dbReference type="PROSITE" id="PS50113">
    <property type="entry name" value="PAC"/>
    <property type="match status" value="4"/>
</dbReference>
<dbReference type="PATRIC" id="fig|56110.3.peg.3099"/>
<keyword evidence="7" id="KW-0808">Transferase</keyword>